<dbReference type="EMBL" id="CALLCH030000007">
    <property type="protein sequence ID" value="CAI4213198.1"/>
    <property type="molecule type" value="Genomic_DNA"/>
</dbReference>
<evidence type="ECO:0000313" key="3">
    <source>
        <dbReference type="Proteomes" id="UP000838763"/>
    </source>
</evidence>
<dbReference type="OrthoDB" id="62952at2759"/>
<sequence length="259" mass="29485">MPSGFLSLPSELRNRIYELVLCDQDCISPRYGGERNVPEVEILYTNKLIYQEASFLLYGHNQFNFAEVDTSTLGDFIDQIGSKNVGIIRHLMIEFPRVDTDDPRGEVPRGDFAALHENTATTLAAIQSRCTALRTITMFFEAFRIPYLIPESLDSELATRWLEIVESQFKAIPSSPEIIVQFHARARLHSIRKRMESLGWTIRTSGHLNSEKRTDEDDWASDDDGFYDTDFYDDSNDGVVPDGYDIDHGSDSGEEQQTN</sequence>
<evidence type="ECO:0000256" key="1">
    <source>
        <dbReference type="SAM" id="MobiDB-lite"/>
    </source>
</evidence>
<organism evidence="2 3">
    <name type="scientific">Parascedosporium putredinis</name>
    <dbReference type="NCBI Taxonomy" id="1442378"/>
    <lineage>
        <taxon>Eukaryota</taxon>
        <taxon>Fungi</taxon>
        <taxon>Dikarya</taxon>
        <taxon>Ascomycota</taxon>
        <taxon>Pezizomycotina</taxon>
        <taxon>Sordariomycetes</taxon>
        <taxon>Hypocreomycetidae</taxon>
        <taxon>Microascales</taxon>
        <taxon>Microascaceae</taxon>
        <taxon>Parascedosporium</taxon>
    </lineage>
</organism>
<proteinExistence type="predicted"/>
<dbReference type="PANTHER" id="PTHR42085:SF2">
    <property type="entry name" value="F-BOX DOMAIN-CONTAINING PROTEIN"/>
    <property type="match status" value="1"/>
</dbReference>
<gene>
    <name evidence="2" type="ORF">PPNO1_LOCUS2948</name>
</gene>
<dbReference type="PANTHER" id="PTHR42085">
    <property type="entry name" value="F-BOX DOMAIN-CONTAINING PROTEIN"/>
    <property type="match status" value="1"/>
</dbReference>
<name>A0A9P1GZH5_9PEZI</name>
<protein>
    <submittedName>
        <fullName evidence="2">Uncharacterized protein</fullName>
    </submittedName>
</protein>
<comment type="caution">
    <text evidence="2">The sequence shown here is derived from an EMBL/GenBank/DDBJ whole genome shotgun (WGS) entry which is preliminary data.</text>
</comment>
<feature type="region of interest" description="Disordered" evidence="1">
    <location>
        <begin position="230"/>
        <end position="259"/>
    </location>
</feature>
<accession>A0A9P1GZH5</accession>
<evidence type="ECO:0000313" key="2">
    <source>
        <dbReference type="EMBL" id="CAI4213198.1"/>
    </source>
</evidence>
<keyword evidence="3" id="KW-1185">Reference proteome</keyword>
<dbReference type="AlphaFoldDB" id="A0A9P1GZH5"/>
<reference evidence="2" key="1">
    <citation type="submission" date="2022-11" db="EMBL/GenBank/DDBJ databases">
        <authorList>
            <person name="Scott C."/>
            <person name="Bruce N."/>
        </authorList>
    </citation>
    <scope>NUCLEOTIDE SEQUENCE</scope>
</reference>
<dbReference type="Proteomes" id="UP000838763">
    <property type="component" value="Unassembled WGS sequence"/>
</dbReference>
<dbReference type="InterPro" id="IPR038883">
    <property type="entry name" value="AN11006-like"/>
</dbReference>